<dbReference type="InterPro" id="IPR021866">
    <property type="entry name" value="SpoIIAA-like"/>
</dbReference>
<dbReference type="RefSeq" id="WP_037406577.1">
    <property type="nucleotide sequence ID" value="NZ_JFZV01000002.1"/>
</dbReference>
<gene>
    <name evidence="1" type="ORF">SALWKB29_0458</name>
</gene>
<dbReference type="SUPFAM" id="SSF52091">
    <property type="entry name" value="SpoIIaa-like"/>
    <property type="match status" value="1"/>
</dbReference>
<dbReference type="OrthoDB" id="8562463at2"/>
<dbReference type="InterPro" id="IPR036513">
    <property type="entry name" value="STAS_dom_sf"/>
</dbReference>
<dbReference type="EMBL" id="JFZV01000002">
    <property type="protein sequence ID" value="KDN15354.1"/>
    <property type="molecule type" value="Genomic_DNA"/>
</dbReference>
<dbReference type="eggNOG" id="ENOG5032SUS">
    <property type="taxonomic scope" value="Bacteria"/>
</dbReference>
<protein>
    <recommendedName>
        <fullName evidence="3">STAS/SEC14 domain-containing protein</fullName>
    </recommendedName>
</protein>
<reference evidence="1 2" key="1">
    <citation type="submission" date="2014-03" db="EMBL/GenBank/DDBJ databases">
        <title>The genomes of two eusocial bee gut symbionts.</title>
        <authorList>
            <person name="Kwong W.K."/>
            <person name="Engel P."/>
            <person name="Koch H."/>
            <person name="Moran N.A."/>
        </authorList>
    </citation>
    <scope>NUCLEOTIDE SEQUENCE [LARGE SCALE GENOMIC DNA]</scope>
    <source>
        <strain evidence="2">wkB29</strain>
    </source>
</reference>
<proteinExistence type="predicted"/>
<dbReference type="Proteomes" id="UP000027170">
    <property type="component" value="Unassembled WGS sequence"/>
</dbReference>
<dbReference type="Gene3D" id="3.40.50.10600">
    <property type="entry name" value="SpoIIaa-like domains"/>
    <property type="match status" value="1"/>
</dbReference>
<organism evidence="1 2">
    <name type="scientific">Snodgrassella communis</name>
    <dbReference type="NCBI Taxonomy" id="2946699"/>
    <lineage>
        <taxon>Bacteria</taxon>
        <taxon>Pseudomonadati</taxon>
        <taxon>Pseudomonadota</taxon>
        <taxon>Betaproteobacteria</taxon>
        <taxon>Neisseriales</taxon>
        <taxon>Neisseriaceae</taxon>
        <taxon>Snodgrassella</taxon>
    </lineage>
</organism>
<evidence type="ECO:0000313" key="2">
    <source>
        <dbReference type="Proteomes" id="UP000027170"/>
    </source>
</evidence>
<sequence length="126" mass="14703">MISIQQQNYGLSVILHDEFTLADFRQLEEALLKAIEQVQLPNLLLDLSQMKDFTIDMALEHLRFLRQHAHDFGRTAIIVNDIWIRLGARLANLLTLQRPKYFSDRYTALKWLEQSIQNSGVISNHN</sequence>
<dbReference type="Pfam" id="PF11964">
    <property type="entry name" value="SpoIIAA-like"/>
    <property type="match status" value="1"/>
</dbReference>
<keyword evidence="2" id="KW-1185">Reference proteome</keyword>
<comment type="caution">
    <text evidence="1">The sequence shown here is derived from an EMBL/GenBank/DDBJ whole genome shotgun (WGS) entry which is preliminary data.</text>
</comment>
<accession>A0A066TKX3</accession>
<evidence type="ECO:0000313" key="1">
    <source>
        <dbReference type="EMBL" id="KDN15354.1"/>
    </source>
</evidence>
<evidence type="ECO:0008006" key="3">
    <source>
        <dbReference type="Google" id="ProtNLM"/>
    </source>
</evidence>
<name>A0A066TKX3_9NEIS</name>
<dbReference type="AlphaFoldDB" id="A0A066TKX3"/>
<dbReference type="InterPro" id="IPR038396">
    <property type="entry name" value="SpoIIAA-like_sf"/>
</dbReference>